<dbReference type="PANTHER" id="PTHR16275">
    <property type="entry name" value="COILED-COIL DOMAIN-CONTAINING PROTEIN 40"/>
    <property type="match status" value="1"/>
</dbReference>
<name>H2KSH6_CLOSI</name>
<organism evidence="3 4">
    <name type="scientific">Clonorchis sinensis</name>
    <name type="common">Chinese liver fluke</name>
    <dbReference type="NCBI Taxonomy" id="79923"/>
    <lineage>
        <taxon>Eukaryota</taxon>
        <taxon>Metazoa</taxon>
        <taxon>Spiralia</taxon>
        <taxon>Lophotrochozoa</taxon>
        <taxon>Platyhelminthes</taxon>
        <taxon>Trematoda</taxon>
        <taxon>Digenea</taxon>
        <taxon>Opisthorchiida</taxon>
        <taxon>Opisthorchiata</taxon>
        <taxon>Opisthorchiidae</taxon>
        <taxon>Clonorchis</taxon>
    </lineage>
</organism>
<keyword evidence="4" id="KW-1185">Reference proteome</keyword>
<accession>H2KSH6</accession>
<feature type="region of interest" description="Disordered" evidence="2">
    <location>
        <begin position="181"/>
        <end position="213"/>
    </location>
</feature>
<reference key="2">
    <citation type="submission" date="2011-10" db="EMBL/GenBank/DDBJ databases">
        <title>The genome and transcriptome sequence of Clonorchis sinensis provide insights into the carcinogenic liver fluke.</title>
        <authorList>
            <person name="Wang X."/>
            <person name="Huang Y."/>
            <person name="Chen W."/>
            <person name="Liu H."/>
            <person name="Guo L."/>
            <person name="Chen Y."/>
            <person name="Luo F."/>
            <person name="Zhou W."/>
            <person name="Sun J."/>
            <person name="Mao Q."/>
            <person name="Liang P."/>
            <person name="Zhou C."/>
            <person name="Tian Y."/>
            <person name="Men J."/>
            <person name="Lv X."/>
            <person name="Huang L."/>
            <person name="Zhou J."/>
            <person name="Hu Y."/>
            <person name="Li R."/>
            <person name="Zhang F."/>
            <person name="Lei H."/>
            <person name="Li X."/>
            <person name="Hu X."/>
            <person name="Liang C."/>
            <person name="Xu J."/>
            <person name="Wu Z."/>
            <person name="Yu X."/>
        </authorList>
    </citation>
    <scope>NUCLEOTIDE SEQUENCE</scope>
    <source>
        <strain>Henan</strain>
    </source>
</reference>
<reference evidence="3" key="1">
    <citation type="journal article" date="2011" name="Genome Biol.">
        <title>The draft genome of the carcinogenic human liver fluke Clonorchis sinensis.</title>
        <authorList>
            <person name="Wang X."/>
            <person name="Chen W."/>
            <person name="Huang Y."/>
            <person name="Sun J."/>
            <person name="Men J."/>
            <person name="Liu H."/>
            <person name="Luo F."/>
            <person name="Guo L."/>
            <person name="Lv X."/>
            <person name="Deng C."/>
            <person name="Zhou C."/>
            <person name="Fan Y."/>
            <person name="Li X."/>
            <person name="Huang L."/>
            <person name="Hu Y."/>
            <person name="Liang C."/>
            <person name="Hu X."/>
            <person name="Xu J."/>
            <person name="Yu X."/>
        </authorList>
    </citation>
    <scope>NUCLEOTIDE SEQUENCE [LARGE SCALE GENOMIC DNA]</scope>
    <source>
        <strain evidence="3">Henan</strain>
    </source>
</reference>
<evidence type="ECO:0000256" key="2">
    <source>
        <dbReference type="SAM" id="MobiDB-lite"/>
    </source>
</evidence>
<dbReference type="GO" id="GO:0035082">
    <property type="term" value="P:axoneme assembly"/>
    <property type="evidence" value="ECO:0007669"/>
    <property type="project" value="InterPro"/>
</dbReference>
<feature type="compositionally biased region" description="Polar residues" evidence="2">
    <location>
        <begin position="199"/>
        <end position="213"/>
    </location>
</feature>
<protein>
    <submittedName>
        <fullName evidence="3">Uncharacterized protein</fullName>
    </submittedName>
</protein>
<feature type="coiled-coil region" evidence="1">
    <location>
        <begin position="36"/>
        <end position="98"/>
    </location>
</feature>
<keyword evidence="1" id="KW-0175">Coiled coil</keyword>
<dbReference type="AlphaFoldDB" id="H2KSH6"/>
<evidence type="ECO:0000313" key="4">
    <source>
        <dbReference type="Proteomes" id="UP000008909"/>
    </source>
</evidence>
<sequence length="213" mass="25268">MWGTTPRQRELIVVQSETQRYQQNRANLRITAQRHLEELKKKVKGTKQLANNCSTEIKELEEKLVELEQELVSKRNDFETEQKLMDELTEKLQCLANDKQMYVFQLQLKQHETVYWEQLSEGRYRRLCNSTSALVSESARQYNRIRTLLMVIDKLMMDFPQAQRELYPLHRILESRLEQEEKNERLTALQAPEKDGSHRSSQISKSTSARENP</sequence>
<dbReference type="PANTHER" id="PTHR16275:SF8">
    <property type="entry name" value="COILED-COIL DOMAIN-CONTAINING PROTEIN 40"/>
    <property type="match status" value="1"/>
</dbReference>
<dbReference type="EMBL" id="DF143401">
    <property type="protein sequence ID" value="GAA42534.2"/>
    <property type="molecule type" value="Genomic_DNA"/>
</dbReference>
<proteinExistence type="predicted"/>
<dbReference type="InterPro" id="IPR037386">
    <property type="entry name" value="CCDC40"/>
</dbReference>
<dbReference type="GO" id="GO:0005737">
    <property type="term" value="C:cytoplasm"/>
    <property type="evidence" value="ECO:0007669"/>
    <property type="project" value="TreeGrafter"/>
</dbReference>
<evidence type="ECO:0000313" key="3">
    <source>
        <dbReference type="EMBL" id="GAA42534.2"/>
    </source>
</evidence>
<evidence type="ECO:0000256" key="1">
    <source>
        <dbReference type="SAM" id="Coils"/>
    </source>
</evidence>
<dbReference type="Proteomes" id="UP000008909">
    <property type="component" value="Unassembled WGS sequence"/>
</dbReference>
<gene>
    <name evidence="3" type="ORF">CLF_109341</name>
</gene>